<evidence type="ECO:0000256" key="3">
    <source>
        <dbReference type="SAM" id="Phobius"/>
    </source>
</evidence>
<dbReference type="InterPro" id="IPR001258">
    <property type="entry name" value="NHL_repeat"/>
</dbReference>
<accession>A0A8S2MIH4</accession>
<dbReference type="Gene3D" id="2.40.10.500">
    <property type="match status" value="1"/>
</dbReference>
<keyword evidence="3" id="KW-0472">Membrane</keyword>
<organism evidence="4 5">
    <name type="scientific">Rotaria magnacalcarata</name>
    <dbReference type="NCBI Taxonomy" id="392030"/>
    <lineage>
        <taxon>Eukaryota</taxon>
        <taxon>Metazoa</taxon>
        <taxon>Spiralia</taxon>
        <taxon>Gnathifera</taxon>
        <taxon>Rotifera</taxon>
        <taxon>Eurotatoria</taxon>
        <taxon>Bdelloidea</taxon>
        <taxon>Philodinida</taxon>
        <taxon>Philodinidae</taxon>
        <taxon>Rotaria</taxon>
    </lineage>
</organism>
<dbReference type="EMBL" id="CAJOBI010003184">
    <property type="protein sequence ID" value="CAF3959250.1"/>
    <property type="molecule type" value="Genomic_DNA"/>
</dbReference>
<name>A0A8S2MIH4_9BILA</name>
<dbReference type="Pfam" id="PF01436">
    <property type="entry name" value="NHL"/>
    <property type="match status" value="3"/>
</dbReference>
<protein>
    <recommendedName>
        <fullName evidence="6">NHL repeat containing protein</fullName>
    </recommendedName>
</protein>
<evidence type="ECO:0000256" key="1">
    <source>
        <dbReference type="ARBA" id="ARBA00022737"/>
    </source>
</evidence>
<dbReference type="InterPro" id="IPR011042">
    <property type="entry name" value="6-blade_b-propeller_TolB-like"/>
</dbReference>
<evidence type="ECO:0000313" key="5">
    <source>
        <dbReference type="Proteomes" id="UP000676336"/>
    </source>
</evidence>
<dbReference type="PROSITE" id="PS51125">
    <property type="entry name" value="NHL"/>
    <property type="match status" value="2"/>
</dbReference>
<keyword evidence="1" id="KW-0677">Repeat</keyword>
<dbReference type="CDD" id="cd05819">
    <property type="entry name" value="NHL"/>
    <property type="match status" value="1"/>
</dbReference>
<dbReference type="Proteomes" id="UP000676336">
    <property type="component" value="Unassembled WGS sequence"/>
</dbReference>
<feature type="transmembrane region" description="Helical" evidence="3">
    <location>
        <begin position="39"/>
        <end position="62"/>
    </location>
</feature>
<dbReference type="PANTHER" id="PTHR24104">
    <property type="entry name" value="E3 UBIQUITIN-PROTEIN LIGASE NHLRC1-RELATED"/>
    <property type="match status" value="1"/>
</dbReference>
<evidence type="ECO:0000256" key="2">
    <source>
        <dbReference type="PROSITE-ProRule" id="PRU00504"/>
    </source>
</evidence>
<feature type="repeat" description="NHL" evidence="2">
    <location>
        <begin position="94"/>
        <end position="124"/>
    </location>
</feature>
<sequence>MAMHRNTVSPKYRSIEIQCNIDTRQEEKAQSGNENSSYFLYRMVVGLIFGGIELASLVALYVTEKGSTTTNSSTSAGITVAGITGIQGNDSNLLNTPYDATVDYQNTLYVTDRNNHRIQKYLMNSSYGTTVCGNGLNGTASNELKYPSQSLVDSNGNLRVAETGNSRIQLFYNGSLSAVTIGSVGALIIANSYANNIVQWAINVSSWTLLAGDINGKSGNNATTLNHPTDVTFDPMGNMYVVDKYNCRIQLFMSGQTVGTTIAGIRSHAGHDSALLNSHISVHLDSQLDLYVADTSNNRIQKFLRY</sequence>
<evidence type="ECO:0000313" key="4">
    <source>
        <dbReference type="EMBL" id="CAF3959250.1"/>
    </source>
</evidence>
<dbReference type="Gene3D" id="2.120.10.30">
    <property type="entry name" value="TolB, C-terminal domain"/>
    <property type="match status" value="1"/>
</dbReference>
<dbReference type="SUPFAM" id="SSF101898">
    <property type="entry name" value="NHL repeat"/>
    <property type="match status" value="1"/>
</dbReference>
<gene>
    <name evidence="4" type="ORF">SMN809_LOCUS9695</name>
</gene>
<evidence type="ECO:0008006" key="6">
    <source>
        <dbReference type="Google" id="ProtNLM"/>
    </source>
</evidence>
<reference evidence="4" key="1">
    <citation type="submission" date="2021-02" db="EMBL/GenBank/DDBJ databases">
        <authorList>
            <person name="Nowell W R."/>
        </authorList>
    </citation>
    <scope>NUCLEOTIDE SEQUENCE</scope>
</reference>
<dbReference type="AlphaFoldDB" id="A0A8S2MIH4"/>
<dbReference type="GO" id="GO:0008270">
    <property type="term" value="F:zinc ion binding"/>
    <property type="evidence" value="ECO:0007669"/>
    <property type="project" value="UniProtKB-KW"/>
</dbReference>
<keyword evidence="3" id="KW-1133">Transmembrane helix</keyword>
<dbReference type="InterPro" id="IPR050952">
    <property type="entry name" value="TRIM-NHL_E3_ligases"/>
</dbReference>
<keyword evidence="3" id="KW-0812">Transmembrane</keyword>
<proteinExistence type="predicted"/>
<comment type="caution">
    <text evidence="4">The sequence shown here is derived from an EMBL/GenBank/DDBJ whole genome shotgun (WGS) entry which is preliminary data.</text>
</comment>
<dbReference type="PANTHER" id="PTHR24104:SF25">
    <property type="entry name" value="PROTEIN LIN-41"/>
    <property type="match status" value="1"/>
</dbReference>
<feature type="repeat" description="NHL" evidence="2">
    <location>
        <begin position="216"/>
        <end position="255"/>
    </location>
</feature>